<evidence type="ECO:0000256" key="1">
    <source>
        <dbReference type="ARBA" id="ARBA00022723"/>
    </source>
</evidence>
<dbReference type="Pfam" id="PF01546">
    <property type="entry name" value="Peptidase_M20"/>
    <property type="match status" value="1"/>
</dbReference>
<dbReference type="Pfam" id="PF07687">
    <property type="entry name" value="M20_dimer"/>
    <property type="match status" value="1"/>
</dbReference>
<sequence>MATAQSLESWELDEGRFIQLLTALIGEVEFLQNNPPTYVPKESRAARHAMEVLKEYSTGDNPVLKVKLVEYKENRGNLIIEYNSECTQGVVSFVGSHLDVVPANPDTWDRNPFKLSQEGDKLYARGTTDCLGHVALITELFRQLAEKKPVLSVRVVAVFIASEENSSIPCVGIDQLVKEGLLENLKSGPVFWVDSSDSHPCIGCCSALMWKLRAEGRLSHSGLPWNGINALELATAACKDLIKHFYNKYPKHELEEKYRFLGPSTMKETQVKCMEGSVNQIPASCELAGDIRLVPFYDHHKCKQEILDRAQYLNEHIEELQSHEQSKFIITLGSGEVVRGKLKLEFDTADLGGIACKLDSPGYKALYDATKKVLGSAEPYSVGGSLPLVGTMQAEG</sequence>
<dbReference type="GO" id="GO:0016787">
    <property type="term" value="F:hydrolase activity"/>
    <property type="evidence" value="ECO:0007669"/>
    <property type="project" value="UniProtKB-KW"/>
</dbReference>
<evidence type="ECO:0000313" key="4">
    <source>
        <dbReference type="EMBL" id="KAI6656487.1"/>
    </source>
</evidence>
<dbReference type="Gene3D" id="3.40.630.10">
    <property type="entry name" value="Zn peptidases"/>
    <property type="match status" value="1"/>
</dbReference>
<feature type="domain" description="Peptidase M20 dimerisation" evidence="3">
    <location>
        <begin position="207"/>
        <end position="313"/>
    </location>
</feature>
<dbReference type="EMBL" id="JAKMXF010000144">
    <property type="protein sequence ID" value="KAI6656487.1"/>
    <property type="molecule type" value="Genomic_DNA"/>
</dbReference>
<evidence type="ECO:0000313" key="5">
    <source>
        <dbReference type="Proteomes" id="UP001165289"/>
    </source>
</evidence>
<comment type="caution">
    <text evidence="4">The sequence shown here is derived from an EMBL/GenBank/DDBJ whole genome shotgun (WGS) entry which is preliminary data.</text>
</comment>
<name>A0AAV7K5D0_9METZ</name>
<dbReference type="GO" id="GO:0046872">
    <property type="term" value="F:metal ion binding"/>
    <property type="evidence" value="ECO:0007669"/>
    <property type="project" value="UniProtKB-KW"/>
</dbReference>
<reference evidence="4 5" key="1">
    <citation type="journal article" date="2023" name="BMC Biol.">
        <title>The compact genome of the sponge Oopsacas minuta (Hexactinellida) is lacking key metazoan core genes.</title>
        <authorList>
            <person name="Santini S."/>
            <person name="Schenkelaars Q."/>
            <person name="Jourda C."/>
            <person name="Duchesne M."/>
            <person name="Belahbib H."/>
            <person name="Rocher C."/>
            <person name="Selva M."/>
            <person name="Riesgo A."/>
            <person name="Vervoort M."/>
            <person name="Leys S.P."/>
            <person name="Kodjabachian L."/>
            <person name="Le Bivic A."/>
            <person name="Borchiellini C."/>
            <person name="Claverie J.M."/>
            <person name="Renard E."/>
        </authorList>
    </citation>
    <scope>NUCLEOTIDE SEQUENCE [LARGE SCALE GENOMIC DNA]</scope>
    <source>
        <strain evidence="4">SPO-2</strain>
    </source>
</reference>
<gene>
    <name evidence="4" type="ORF">LOD99_1283</name>
</gene>
<proteinExistence type="predicted"/>
<dbReference type="InterPro" id="IPR011650">
    <property type="entry name" value="Peptidase_M20_dimer"/>
</dbReference>
<dbReference type="PANTHER" id="PTHR43808">
    <property type="entry name" value="ACETYLORNITHINE DEACETYLASE"/>
    <property type="match status" value="1"/>
</dbReference>
<evidence type="ECO:0000256" key="2">
    <source>
        <dbReference type="ARBA" id="ARBA00022801"/>
    </source>
</evidence>
<keyword evidence="2" id="KW-0378">Hydrolase</keyword>
<dbReference type="Proteomes" id="UP001165289">
    <property type="component" value="Unassembled WGS sequence"/>
</dbReference>
<dbReference type="InterPro" id="IPR050072">
    <property type="entry name" value="Peptidase_M20A"/>
</dbReference>
<dbReference type="SUPFAM" id="SSF53187">
    <property type="entry name" value="Zn-dependent exopeptidases"/>
    <property type="match status" value="1"/>
</dbReference>
<accession>A0AAV7K5D0</accession>
<dbReference type="InterPro" id="IPR002933">
    <property type="entry name" value="Peptidase_M20"/>
</dbReference>
<dbReference type="AlphaFoldDB" id="A0AAV7K5D0"/>
<organism evidence="4 5">
    <name type="scientific">Oopsacas minuta</name>
    <dbReference type="NCBI Taxonomy" id="111878"/>
    <lineage>
        <taxon>Eukaryota</taxon>
        <taxon>Metazoa</taxon>
        <taxon>Porifera</taxon>
        <taxon>Hexactinellida</taxon>
        <taxon>Hexasterophora</taxon>
        <taxon>Lyssacinosida</taxon>
        <taxon>Leucopsacidae</taxon>
        <taxon>Oopsacas</taxon>
    </lineage>
</organism>
<dbReference type="PANTHER" id="PTHR43808:SF3">
    <property type="entry name" value="ACETYLORNITHINE DEACETYLASE"/>
    <property type="match status" value="1"/>
</dbReference>
<keyword evidence="5" id="KW-1185">Reference proteome</keyword>
<dbReference type="Gene3D" id="3.30.70.360">
    <property type="match status" value="1"/>
</dbReference>
<protein>
    <submittedName>
        <fullName evidence="4">Acetylornithine deacetylase-like</fullName>
    </submittedName>
</protein>
<dbReference type="SUPFAM" id="SSF55031">
    <property type="entry name" value="Bacterial exopeptidase dimerisation domain"/>
    <property type="match status" value="1"/>
</dbReference>
<keyword evidence="1" id="KW-0479">Metal-binding</keyword>
<evidence type="ECO:0000259" key="3">
    <source>
        <dbReference type="Pfam" id="PF07687"/>
    </source>
</evidence>
<dbReference type="InterPro" id="IPR036264">
    <property type="entry name" value="Bact_exopeptidase_dim_dom"/>
</dbReference>